<keyword evidence="3" id="KW-1185">Reference proteome</keyword>
<sequence length="179" mass="21322">MANVWFVGDGHFGHKNILKFRPQFKSVEEHDNTIVDALNAVCTKRDKIFFLGDWVFDRSALNVIRRILCPHKHLVLGNHDDYTLIPEMLEVFDTISGDIKYKEFWLSHIPIHPDELRGKRNIYAHTHNAKIEDERRYFCTSCEQIDFKPVSLLEIRQHFEYHDKRKGLERFNRIWSGDN</sequence>
<proteinExistence type="predicted"/>
<dbReference type="InterPro" id="IPR029052">
    <property type="entry name" value="Metallo-depent_PP-like"/>
</dbReference>
<organism evidence="2 3">
    <name type="scientific">Herbiconiux daphne</name>
    <dbReference type="NCBI Taxonomy" id="2970914"/>
    <lineage>
        <taxon>Bacteria</taxon>
        <taxon>Bacillati</taxon>
        <taxon>Actinomycetota</taxon>
        <taxon>Actinomycetes</taxon>
        <taxon>Micrococcales</taxon>
        <taxon>Microbacteriaceae</taxon>
        <taxon>Herbiconiux</taxon>
    </lineage>
</organism>
<accession>A0ABT2H9L5</accession>
<dbReference type="InterPro" id="IPR004843">
    <property type="entry name" value="Calcineurin-like_PHP"/>
</dbReference>
<feature type="domain" description="Calcineurin-like phosphoesterase" evidence="1">
    <location>
        <begin position="3"/>
        <end position="113"/>
    </location>
</feature>
<dbReference type="EMBL" id="JANLCJ010000084">
    <property type="protein sequence ID" value="MCS5736619.1"/>
    <property type="molecule type" value="Genomic_DNA"/>
</dbReference>
<protein>
    <submittedName>
        <fullName evidence="2">Metallophosphoesterase</fullName>
    </submittedName>
</protein>
<dbReference type="SUPFAM" id="SSF56300">
    <property type="entry name" value="Metallo-dependent phosphatases"/>
    <property type="match status" value="1"/>
</dbReference>
<name>A0ABT2H9L5_9MICO</name>
<dbReference type="RefSeq" id="WP_259542667.1">
    <property type="nucleotide sequence ID" value="NZ_JANLCJ010000084.1"/>
</dbReference>
<dbReference type="Pfam" id="PF00149">
    <property type="entry name" value="Metallophos"/>
    <property type="match status" value="1"/>
</dbReference>
<evidence type="ECO:0000259" key="1">
    <source>
        <dbReference type="Pfam" id="PF00149"/>
    </source>
</evidence>
<dbReference type="Gene3D" id="3.60.21.10">
    <property type="match status" value="1"/>
</dbReference>
<evidence type="ECO:0000313" key="2">
    <source>
        <dbReference type="EMBL" id="MCS5736619.1"/>
    </source>
</evidence>
<evidence type="ECO:0000313" key="3">
    <source>
        <dbReference type="Proteomes" id="UP001165586"/>
    </source>
</evidence>
<gene>
    <name evidence="2" type="ORF">N1032_23095</name>
</gene>
<reference evidence="2" key="1">
    <citation type="submission" date="2022-08" db="EMBL/GenBank/DDBJ databases">
        <authorList>
            <person name="Deng Y."/>
            <person name="Han X.-F."/>
            <person name="Zhang Y.-Q."/>
        </authorList>
    </citation>
    <scope>NUCLEOTIDE SEQUENCE</scope>
    <source>
        <strain evidence="2">CPCC 203386</strain>
    </source>
</reference>
<dbReference type="Proteomes" id="UP001165586">
    <property type="component" value="Unassembled WGS sequence"/>
</dbReference>
<comment type="caution">
    <text evidence="2">The sequence shown here is derived from an EMBL/GenBank/DDBJ whole genome shotgun (WGS) entry which is preliminary data.</text>
</comment>